<accession>A0A4C1YA57</accession>
<dbReference type="EMBL" id="BGZK01001122">
    <property type="protein sequence ID" value="GBP71794.1"/>
    <property type="molecule type" value="Genomic_DNA"/>
</dbReference>
<sequence length="69" mass="7682">MRSLRSAICGVGPLRSAGPLRRRALTLRPDFLNLAAPSCAERKPTVSRQRLFKAPARPRGSEPPDVFRR</sequence>
<protein>
    <submittedName>
        <fullName evidence="1">Uncharacterized protein</fullName>
    </submittedName>
</protein>
<keyword evidence="2" id="KW-1185">Reference proteome</keyword>
<gene>
    <name evidence="1" type="ORF">EVAR_88648_1</name>
</gene>
<reference evidence="1 2" key="1">
    <citation type="journal article" date="2019" name="Commun. Biol.">
        <title>The bagworm genome reveals a unique fibroin gene that provides high tensile strength.</title>
        <authorList>
            <person name="Kono N."/>
            <person name="Nakamura H."/>
            <person name="Ohtoshi R."/>
            <person name="Tomita M."/>
            <person name="Numata K."/>
            <person name="Arakawa K."/>
        </authorList>
    </citation>
    <scope>NUCLEOTIDE SEQUENCE [LARGE SCALE GENOMIC DNA]</scope>
</reference>
<dbReference type="Proteomes" id="UP000299102">
    <property type="component" value="Unassembled WGS sequence"/>
</dbReference>
<name>A0A4C1YA57_EUMVA</name>
<dbReference type="AlphaFoldDB" id="A0A4C1YA57"/>
<proteinExistence type="predicted"/>
<organism evidence="1 2">
    <name type="scientific">Eumeta variegata</name>
    <name type="common">Bagworm moth</name>
    <name type="synonym">Eumeta japonica</name>
    <dbReference type="NCBI Taxonomy" id="151549"/>
    <lineage>
        <taxon>Eukaryota</taxon>
        <taxon>Metazoa</taxon>
        <taxon>Ecdysozoa</taxon>
        <taxon>Arthropoda</taxon>
        <taxon>Hexapoda</taxon>
        <taxon>Insecta</taxon>
        <taxon>Pterygota</taxon>
        <taxon>Neoptera</taxon>
        <taxon>Endopterygota</taxon>
        <taxon>Lepidoptera</taxon>
        <taxon>Glossata</taxon>
        <taxon>Ditrysia</taxon>
        <taxon>Tineoidea</taxon>
        <taxon>Psychidae</taxon>
        <taxon>Oiketicinae</taxon>
        <taxon>Eumeta</taxon>
    </lineage>
</organism>
<evidence type="ECO:0000313" key="1">
    <source>
        <dbReference type="EMBL" id="GBP71794.1"/>
    </source>
</evidence>
<evidence type="ECO:0000313" key="2">
    <source>
        <dbReference type="Proteomes" id="UP000299102"/>
    </source>
</evidence>
<comment type="caution">
    <text evidence="1">The sequence shown here is derived from an EMBL/GenBank/DDBJ whole genome shotgun (WGS) entry which is preliminary data.</text>
</comment>